<evidence type="ECO:0000256" key="1">
    <source>
        <dbReference type="SAM" id="Phobius"/>
    </source>
</evidence>
<dbReference type="InterPro" id="IPR045584">
    <property type="entry name" value="Pilin-like"/>
</dbReference>
<dbReference type="EMBL" id="JACQCR010000032">
    <property type="protein sequence ID" value="MBI3630974.1"/>
    <property type="molecule type" value="Genomic_DNA"/>
</dbReference>
<keyword evidence="1" id="KW-1133">Transmembrane helix</keyword>
<sequence>MMKTSGFTLLEIVVVVGIVAVLGTLSLVSFSNSRKVRDLTTTGQNVLSVLQAARAKAAAGEEGSQWGVHVDASQVVLFRGALYSASTSTTAYTLPSTIEIVSIDLAGGHDAVFKRIDGSTKENGSFVVRVKGSSTQTFPVAVDPDGNSYLAGTAPAPVGARIVDARHRAFALGWSIKTATTLTLNFNDSSVIDSIPMAGYFNADKSAFDWSGTVAVSGLNQALRIHATSLSDATTTLSVDHDCRRNNQKLDIAIDGQDIATFVADCKSVSLGTSGGVMSEP</sequence>
<dbReference type="Proteomes" id="UP000753196">
    <property type="component" value="Unassembled WGS sequence"/>
</dbReference>
<protein>
    <submittedName>
        <fullName evidence="2">Prepilin-type N-terminal cleavage/methylation domain-containing protein</fullName>
    </submittedName>
</protein>
<dbReference type="InterPro" id="IPR012902">
    <property type="entry name" value="N_methyl_site"/>
</dbReference>
<feature type="transmembrane region" description="Helical" evidence="1">
    <location>
        <begin position="6"/>
        <end position="28"/>
    </location>
</feature>
<evidence type="ECO:0000313" key="2">
    <source>
        <dbReference type="EMBL" id="MBI3630974.1"/>
    </source>
</evidence>
<evidence type="ECO:0000313" key="3">
    <source>
        <dbReference type="Proteomes" id="UP000753196"/>
    </source>
</evidence>
<keyword evidence="1" id="KW-0812">Transmembrane</keyword>
<comment type="caution">
    <text evidence="2">The sequence shown here is derived from an EMBL/GenBank/DDBJ whole genome shotgun (WGS) entry which is preliminary data.</text>
</comment>
<dbReference type="AlphaFoldDB" id="A0A932VRS0"/>
<accession>A0A932VRS0</accession>
<organism evidence="2 3">
    <name type="scientific">Candidatus Sungiibacteriota bacterium</name>
    <dbReference type="NCBI Taxonomy" id="2750080"/>
    <lineage>
        <taxon>Bacteria</taxon>
        <taxon>Candidatus Sungiibacteriota</taxon>
    </lineage>
</organism>
<proteinExistence type="predicted"/>
<dbReference type="PROSITE" id="PS00409">
    <property type="entry name" value="PROKAR_NTER_METHYL"/>
    <property type="match status" value="1"/>
</dbReference>
<name>A0A932VRS0_9BACT</name>
<gene>
    <name evidence="2" type="ORF">HY221_01410</name>
</gene>
<keyword evidence="1" id="KW-0472">Membrane</keyword>
<dbReference type="NCBIfam" id="TIGR02532">
    <property type="entry name" value="IV_pilin_GFxxxE"/>
    <property type="match status" value="1"/>
</dbReference>
<reference evidence="2" key="1">
    <citation type="submission" date="2020-07" db="EMBL/GenBank/DDBJ databases">
        <title>Huge and variable diversity of episymbiotic CPR bacteria and DPANN archaea in groundwater ecosystems.</title>
        <authorList>
            <person name="He C.Y."/>
            <person name="Keren R."/>
            <person name="Whittaker M."/>
            <person name="Farag I.F."/>
            <person name="Doudna J."/>
            <person name="Cate J.H.D."/>
            <person name="Banfield J.F."/>
        </authorList>
    </citation>
    <scope>NUCLEOTIDE SEQUENCE</scope>
    <source>
        <strain evidence="2">NC_groundwater_973_Pr1_S-0.2um_54_13</strain>
    </source>
</reference>
<dbReference type="SUPFAM" id="SSF54523">
    <property type="entry name" value="Pili subunits"/>
    <property type="match status" value="1"/>
</dbReference>